<feature type="domain" description="Ribonuclease H2 subunit B wHTH" evidence="7">
    <location>
        <begin position="104"/>
        <end position="305"/>
    </location>
</feature>
<comment type="caution">
    <text evidence="9">The sequence shown here is derived from an EMBL/GenBank/DDBJ whole genome shotgun (WGS) entry which is preliminary data.</text>
</comment>
<comment type="subcellular location">
    <subcellularLocation>
        <location evidence="1">Nucleus</location>
    </subcellularLocation>
</comment>
<keyword evidence="10" id="KW-1185">Reference proteome</keyword>
<dbReference type="GO" id="GO:0005654">
    <property type="term" value="C:nucleoplasm"/>
    <property type="evidence" value="ECO:0007669"/>
    <property type="project" value="TreeGrafter"/>
</dbReference>
<dbReference type="InterPro" id="IPR040456">
    <property type="entry name" value="RNase_H2_suB"/>
</dbReference>
<feature type="domain" description="Rnh202 triple barrel" evidence="8">
    <location>
        <begin position="7"/>
        <end position="101"/>
    </location>
</feature>
<feature type="region of interest" description="Disordered" evidence="6">
    <location>
        <begin position="368"/>
        <end position="408"/>
    </location>
</feature>
<dbReference type="CDD" id="cd09270">
    <property type="entry name" value="RNase_H2-B"/>
    <property type="match status" value="1"/>
</dbReference>
<dbReference type="GO" id="GO:0006401">
    <property type="term" value="P:RNA catabolic process"/>
    <property type="evidence" value="ECO:0007669"/>
    <property type="project" value="TreeGrafter"/>
</dbReference>
<reference evidence="9" key="1">
    <citation type="journal article" date="2020" name="Stud. Mycol.">
        <title>101 Dothideomycetes genomes: a test case for predicting lifestyles and emergence of pathogens.</title>
        <authorList>
            <person name="Haridas S."/>
            <person name="Albert R."/>
            <person name="Binder M."/>
            <person name="Bloem J."/>
            <person name="Labutti K."/>
            <person name="Salamov A."/>
            <person name="Andreopoulos B."/>
            <person name="Baker S."/>
            <person name="Barry K."/>
            <person name="Bills G."/>
            <person name="Bluhm B."/>
            <person name="Cannon C."/>
            <person name="Castanera R."/>
            <person name="Culley D."/>
            <person name="Daum C."/>
            <person name="Ezra D."/>
            <person name="Gonzalez J."/>
            <person name="Henrissat B."/>
            <person name="Kuo A."/>
            <person name="Liang C."/>
            <person name="Lipzen A."/>
            <person name="Lutzoni F."/>
            <person name="Magnuson J."/>
            <person name="Mondo S."/>
            <person name="Nolan M."/>
            <person name="Ohm R."/>
            <person name="Pangilinan J."/>
            <person name="Park H.-J."/>
            <person name="Ramirez L."/>
            <person name="Alfaro M."/>
            <person name="Sun H."/>
            <person name="Tritt A."/>
            <person name="Yoshinaga Y."/>
            <person name="Zwiers L.-H."/>
            <person name="Turgeon B."/>
            <person name="Goodwin S."/>
            <person name="Spatafora J."/>
            <person name="Crous P."/>
            <person name="Grigoriev I."/>
        </authorList>
    </citation>
    <scope>NUCLEOTIDE SEQUENCE</scope>
    <source>
        <strain evidence="9">CBS 116435</strain>
    </source>
</reference>
<feature type="compositionally biased region" description="Basic and acidic residues" evidence="6">
    <location>
        <begin position="377"/>
        <end position="394"/>
    </location>
</feature>
<feature type="non-terminal residue" evidence="9">
    <location>
        <position position="425"/>
    </location>
</feature>
<organism evidence="9 10">
    <name type="scientific">Polychaeton citri CBS 116435</name>
    <dbReference type="NCBI Taxonomy" id="1314669"/>
    <lineage>
        <taxon>Eukaryota</taxon>
        <taxon>Fungi</taxon>
        <taxon>Dikarya</taxon>
        <taxon>Ascomycota</taxon>
        <taxon>Pezizomycotina</taxon>
        <taxon>Dothideomycetes</taxon>
        <taxon>Dothideomycetidae</taxon>
        <taxon>Capnodiales</taxon>
        <taxon>Capnodiaceae</taxon>
        <taxon>Polychaeton</taxon>
    </lineage>
</organism>
<evidence type="ECO:0000256" key="3">
    <source>
        <dbReference type="ARBA" id="ARBA00023242"/>
    </source>
</evidence>
<dbReference type="Pfam" id="PF17745">
    <property type="entry name" value="Ydr279_N"/>
    <property type="match status" value="1"/>
</dbReference>
<dbReference type="Gene3D" id="1.10.20.120">
    <property type="match status" value="1"/>
</dbReference>
<evidence type="ECO:0000256" key="2">
    <source>
        <dbReference type="ARBA" id="ARBA00019062"/>
    </source>
</evidence>
<feature type="non-terminal residue" evidence="9">
    <location>
        <position position="1"/>
    </location>
</feature>
<keyword evidence="3" id="KW-0539">Nucleus</keyword>
<feature type="region of interest" description="Disordered" evidence="6">
    <location>
        <begin position="224"/>
        <end position="279"/>
    </location>
</feature>
<evidence type="ECO:0000313" key="10">
    <source>
        <dbReference type="Proteomes" id="UP000799441"/>
    </source>
</evidence>
<sequence>HPPNVFVLPKTISTDARIFDLPNPASSESSRFLFCPQGGFYEFTKITVPARECRSWLVAPSDPGLHQDNDQAPADIAHAATASEDGYVLQQPHMFVATPFDPIFIILPCLLPRDIDATTADTDLQKRIDDSSHYQSLSDHLDNLFEIVPSLKQATHTRGALESHLQPALNRICNAVEAGDENMYRLSIRRLYAELIRKAEQVTKRGLPVSLEERFVKQRLAAPELNERREESSVSIMEDGQDKKGNDEQSQDSGYGSQTRESTEAANNEITSNNSLEPSGGIQQLLRLRTALDFIARSYLSTPLQLHIQQFFAKRPDVDSAMSQKDRETISSYLIDFSPLETHFGQLDARKRQAQALRCLSDNISRKRGAADDEEAMEKAETKRKKKDEDEARKKNVSRGVKQLEKVNRSGMKTLSNFFTKAVQK</sequence>
<feature type="compositionally biased region" description="Polar residues" evidence="6">
    <location>
        <begin position="251"/>
        <end position="277"/>
    </location>
</feature>
<evidence type="ECO:0000256" key="1">
    <source>
        <dbReference type="ARBA" id="ARBA00004123"/>
    </source>
</evidence>
<evidence type="ECO:0000259" key="8">
    <source>
        <dbReference type="Pfam" id="PF17745"/>
    </source>
</evidence>
<dbReference type="PANTHER" id="PTHR13383:SF11">
    <property type="entry name" value="RIBONUCLEASE H2 SUBUNIT B"/>
    <property type="match status" value="1"/>
</dbReference>
<gene>
    <name evidence="9" type="ORF">K431DRAFT_207294</name>
</gene>
<proteinExistence type="predicted"/>
<evidence type="ECO:0000256" key="4">
    <source>
        <dbReference type="ARBA" id="ARBA00024778"/>
    </source>
</evidence>
<dbReference type="AlphaFoldDB" id="A0A9P4QFW9"/>
<dbReference type="InterPro" id="IPR041195">
    <property type="entry name" value="Rnh202_N"/>
</dbReference>
<evidence type="ECO:0000256" key="6">
    <source>
        <dbReference type="SAM" id="MobiDB-lite"/>
    </source>
</evidence>
<evidence type="ECO:0000313" key="9">
    <source>
        <dbReference type="EMBL" id="KAF2725080.1"/>
    </source>
</evidence>
<evidence type="ECO:0000256" key="5">
    <source>
        <dbReference type="ARBA" id="ARBA00033464"/>
    </source>
</evidence>
<dbReference type="OrthoDB" id="29098at2759"/>
<dbReference type="PANTHER" id="PTHR13383">
    <property type="entry name" value="RIBONUCLEASE H2 SUBUNIT B"/>
    <property type="match status" value="1"/>
</dbReference>
<evidence type="ECO:0000259" key="7">
    <source>
        <dbReference type="Pfam" id="PF09468"/>
    </source>
</evidence>
<dbReference type="EMBL" id="MU003769">
    <property type="protein sequence ID" value="KAF2725080.1"/>
    <property type="molecule type" value="Genomic_DNA"/>
</dbReference>
<dbReference type="InterPro" id="IPR019024">
    <property type="entry name" value="RNase_H2_suB_wHTH"/>
</dbReference>
<accession>A0A9P4QFW9</accession>
<dbReference type="Proteomes" id="UP000799441">
    <property type="component" value="Unassembled WGS sequence"/>
</dbReference>
<dbReference type="GO" id="GO:0032299">
    <property type="term" value="C:ribonuclease H2 complex"/>
    <property type="evidence" value="ECO:0007669"/>
    <property type="project" value="InterPro"/>
</dbReference>
<protein>
    <recommendedName>
        <fullName evidence="2">Ribonuclease H2 subunit B</fullName>
    </recommendedName>
    <alternativeName>
        <fullName evidence="5">Ribonuclease HI subunit B</fullName>
    </alternativeName>
</protein>
<comment type="function">
    <text evidence="4">Non catalytic subunit of RNase H2, an endonuclease that specifically degrades the RNA of RNA:DNA hybrids. Participates in DNA replication, possibly by mediating the removal of lagging-strand Okazaki fragment RNA primers during DNA replication. Mediates the excision of single ribonucleotides from DNA:RNA duplexes.</text>
</comment>
<dbReference type="Pfam" id="PF09468">
    <property type="entry name" value="RNase_H2-Ydr279"/>
    <property type="match status" value="1"/>
</dbReference>
<name>A0A9P4QFW9_9PEZI</name>